<dbReference type="InterPro" id="IPR051410">
    <property type="entry name" value="Ferric/Cupric_Reductase"/>
</dbReference>
<dbReference type="GO" id="GO:0005886">
    <property type="term" value="C:plasma membrane"/>
    <property type="evidence" value="ECO:0007669"/>
    <property type="project" value="UniProtKB-SubCell"/>
</dbReference>
<proteinExistence type="inferred from homology"/>
<evidence type="ECO:0000256" key="12">
    <source>
        <dbReference type="ARBA" id="ARBA00048483"/>
    </source>
</evidence>
<keyword evidence="10" id="KW-0406">Ion transport</keyword>
<keyword evidence="16" id="KW-1185">Reference proteome</keyword>
<dbReference type="GO" id="GO:0006879">
    <property type="term" value="P:intracellular iron ion homeostasis"/>
    <property type="evidence" value="ECO:0007669"/>
    <property type="project" value="TreeGrafter"/>
</dbReference>
<evidence type="ECO:0000259" key="14">
    <source>
        <dbReference type="PROSITE" id="PS51384"/>
    </source>
</evidence>
<dbReference type="InterPro" id="IPR017938">
    <property type="entry name" value="Riboflavin_synthase-like_b-brl"/>
</dbReference>
<evidence type="ECO:0000256" key="10">
    <source>
        <dbReference type="ARBA" id="ARBA00023065"/>
    </source>
</evidence>
<keyword evidence="7" id="KW-0249">Electron transport</keyword>
<evidence type="ECO:0000313" key="15">
    <source>
        <dbReference type="EMBL" id="RPA85313.1"/>
    </source>
</evidence>
<evidence type="ECO:0000313" key="16">
    <source>
        <dbReference type="Proteomes" id="UP000275078"/>
    </source>
</evidence>
<keyword evidence="8 13" id="KW-1133">Transmembrane helix</keyword>
<evidence type="ECO:0000256" key="7">
    <source>
        <dbReference type="ARBA" id="ARBA00022982"/>
    </source>
</evidence>
<feature type="transmembrane region" description="Helical" evidence="13">
    <location>
        <begin position="253"/>
        <end position="272"/>
    </location>
</feature>
<dbReference type="AlphaFoldDB" id="A0A3N4IGN8"/>
<keyword evidence="11 13" id="KW-0472">Membrane</keyword>
<name>A0A3N4IGN8_ASCIM</name>
<feature type="transmembrane region" description="Helical" evidence="13">
    <location>
        <begin position="278"/>
        <end position="300"/>
    </location>
</feature>
<comment type="similarity">
    <text evidence="2">Belongs to the ferric reductase (FRE) family.</text>
</comment>
<dbReference type="Pfam" id="PF08022">
    <property type="entry name" value="FAD_binding_8"/>
    <property type="match status" value="1"/>
</dbReference>
<dbReference type="Pfam" id="PF08030">
    <property type="entry name" value="NAD_binding_6"/>
    <property type="match status" value="1"/>
</dbReference>
<dbReference type="InterPro" id="IPR013112">
    <property type="entry name" value="FAD-bd_8"/>
</dbReference>
<keyword evidence="5" id="KW-1003">Cell membrane</keyword>
<dbReference type="EMBL" id="ML119654">
    <property type="protein sequence ID" value="RPA85313.1"/>
    <property type="molecule type" value="Genomic_DNA"/>
</dbReference>
<dbReference type="GO" id="GO:0015677">
    <property type="term" value="P:copper ion import"/>
    <property type="evidence" value="ECO:0007669"/>
    <property type="project" value="TreeGrafter"/>
</dbReference>
<reference evidence="15 16" key="1">
    <citation type="journal article" date="2018" name="Nat. Ecol. Evol.">
        <title>Pezizomycetes genomes reveal the molecular basis of ectomycorrhizal truffle lifestyle.</title>
        <authorList>
            <person name="Murat C."/>
            <person name="Payen T."/>
            <person name="Noel B."/>
            <person name="Kuo A."/>
            <person name="Morin E."/>
            <person name="Chen J."/>
            <person name="Kohler A."/>
            <person name="Krizsan K."/>
            <person name="Balestrini R."/>
            <person name="Da Silva C."/>
            <person name="Montanini B."/>
            <person name="Hainaut M."/>
            <person name="Levati E."/>
            <person name="Barry K.W."/>
            <person name="Belfiori B."/>
            <person name="Cichocki N."/>
            <person name="Clum A."/>
            <person name="Dockter R.B."/>
            <person name="Fauchery L."/>
            <person name="Guy J."/>
            <person name="Iotti M."/>
            <person name="Le Tacon F."/>
            <person name="Lindquist E.A."/>
            <person name="Lipzen A."/>
            <person name="Malagnac F."/>
            <person name="Mello A."/>
            <person name="Molinier V."/>
            <person name="Miyauchi S."/>
            <person name="Poulain J."/>
            <person name="Riccioni C."/>
            <person name="Rubini A."/>
            <person name="Sitrit Y."/>
            <person name="Splivallo R."/>
            <person name="Traeger S."/>
            <person name="Wang M."/>
            <person name="Zifcakova L."/>
            <person name="Wipf D."/>
            <person name="Zambonelli A."/>
            <person name="Paolocci F."/>
            <person name="Nowrousian M."/>
            <person name="Ottonello S."/>
            <person name="Baldrian P."/>
            <person name="Spatafora J.W."/>
            <person name="Henrissat B."/>
            <person name="Nagy L.G."/>
            <person name="Aury J.M."/>
            <person name="Wincker P."/>
            <person name="Grigoriev I.V."/>
            <person name="Bonfante P."/>
            <person name="Martin F.M."/>
        </authorList>
    </citation>
    <scope>NUCLEOTIDE SEQUENCE [LARGE SCALE GENOMIC DNA]</scope>
    <source>
        <strain evidence="15 16">RN42</strain>
    </source>
</reference>
<keyword evidence="9" id="KW-0560">Oxidoreductase</keyword>
<evidence type="ECO:0000256" key="8">
    <source>
        <dbReference type="ARBA" id="ARBA00022989"/>
    </source>
</evidence>
<evidence type="ECO:0000256" key="11">
    <source>
        <dbReference type="ARBA" id="ARBA00023136"/>
    </source>
</evidence>
<gene>
    <name evidence="15" type="ORF">BJ508DRAFT_317327</name>
</gene>
<dbReference type="STRING" id="1160509.A0A3N4IGN8"/>
<dbReference type="InterPro" id="IPR013130">
    <property type="entry name" value="Fe3_Rdtase_TM_dom"/>
</dbReference>
<dbReference type="EC" id="1.16.1.9" evidence="3"/>
<evidence type="ECO:0000256" key="9">
    <source>
        <dbReference type="ARBA" id="ARBA00023002"/>
    </source>
</evidence>
<protein>
    <recommendedName>
        <fullName evidence="3">ferric-chelate reductase (NADPH)</fullName>
        <ecNumber evidence="3">1.16.1.9</ecNumber>
    </recommendedName>
</protein>
<feature type="domain" description="FAD-binding FR-type" evidence="14">
    <location>
        <begin position="330"/>
        <end position="467"/>
    </location>
</feature>
<keyword evidence="4" id="KW-0813">Transport</keyword>
<evidence type="ECO:0000256" key="5">
    <source>
        <dbReference type="ARBA" id="ARBA00022475"/>
    </source>
</evidence>
<dbReference type="PROSITE" id="PS51384">
    <property type="entry name" value="FAD_FR"/>
    <property type="match status" value="1"/>
</dbReference>
<dbReference type="InterPro" id="IPR039261">
    <property type="entry name" value="FNR_nucleotide-bd"/>
</dbReference>
<keyword evidence="6 13" id="KW-0812">Transmembrane</keyword>
<dbReference type="Proteomes" id="UP000275078">
    <property type="component" value="Unassembled WGS sequence"/>
</dbReference>
<evidence type="ECO:0000256" key="2">
    <source>
        <dbReference type="ARBA" id="ARBA00006278"/>
    </source>
</evidence>
<dbReference type="Pfam" id="PF01794">
    <property type="entry name" value="Ferric_reduct"/>
    <property type="match status" value="1"/>
</dbReference>
<dbReference type="InterPro" id="IPR013121">
    <property type="entry name" value="Fe_red_NAD-bd_6"/>
</dbReference>
<dbReference type="SFLD" id="SFLDS00052">
    <property type="entry name" value="Ferric_Reductase_Domain"/>
    <property type="match status" value="1"/>
</dbReference>
<evidence type="ECO:0000256" key="13">
    <source>
        <dbReference type="SAM" id="Phobius"/>
    </source>
</evidence>
<dbReference type="OrthoDB" id="4494341at2759"/>
<dbReference type="CDD" id="cd06186">
    <property type="entry name" value="NOX_Duox_like_FAD_NADP"/>
    <property type="match status" value="1"/>
</dbReference>
<dbReference type="GO" id="GO:0052851">
    <property type="term" value="F:ferric-chelate reductase (NADPH) activity"/>
    <property type="evidence" value="ECO:0007669"/>
    <property type="project" value="UniProtKB-EC"/>
</dbReference>
<dbReference type="PANTHER" id="PTHR32361:SF12">
    <property type="entry name" value="PUTATIVE (AFU_ORTHOLOGUE AFUA_1G14340)-RELATED"/>
    <property type="match status" value="1"/>
</dbReference>
<evidence type="ECO:0000256" key="6">
    <source>
        <dbReference type="ARBA" id="ARBA00022692"/>
    </source>
</evidence>
<comment type="catalytic activity">
    <reaction evidence="12">
        <text>2 a Fe(II)-siderophore + NADP(+) + H(+) = 2 a Fe(III)-siderophore + NADPH</text>
        <dbReference type="Rhea" id="RHEA:28795"/>
        <dbReference type="Rhea" id="RHEA-COMP:11342"/>
        <dbReference type="Rhea" id="RHEA-COMP:11344"/>
        <dbReference type="ChEBI" id="CHEBI:15378"/>
        <dbReference type="ChEBI" id="CHEBI:29033"/>
        <dbReference type="ChEBI" id="CHEBI:29034"/>
        <dbReference type="ChEBI" id="CHEBI:57783"/>
        <dbReference type="ChEBI" id="CHEBI:58349"/>
        <dbReference type="EC" id="1.16.1.9"/>
    </reaction>
</comment>
<dbReference type="SFLD" id="SFLDG01168">
    <property type="entry name" value="Ferric_reductase_subgroup_(FRE"/>
    <property type="match status" value="1"/>
</dbReference>
<sequence length="620" mass="70021">MAPHAAAVARSLTKRVVEQHIYPNGTVVDIVDGELYTWGLNGVDNSENLLFTNILYISLATVIGIVLFGRFFSGAAAQIRLMLCASTESSEGQSYWKTPRNSWVPFIKKHALYAPLGKKRHNTELKLSSVINVGTLPTRLQTLMLTLYLASNVCYCTLMLDWRQPTAPLVAEFRGRTGVMAVVNMIPLFLLAGRNNPLIPLLGFSFDTYNLLHRWMGRMVVIESVAHTAAWTVNKVAASGWSGVWDKVQHSPFIITGVIGTLAMIFLMMHSLSSIRHAFYETFLVCHQLVAAMAVIAIYYHIKIDQLPQMKYFIWVIFLWAFDRAVRLARIFYRNIGTAITDVTIEALPGDACRVEIACRRPWTFTPGAHLYLYLPTLSFWQSHPFSIAWCDDKVDDDFIRQDSEASEKPIVSVEPSTMKTRRKMYLIIHRKKGMTNSLYERASKAPGRKIRVKGFAEGPYGGLHNFDSYGTVVLVAGGVGITHMISYIKPLIEGINERRIATRKIVLVWTVREREQLEWIRPWMDVILAMKNRREILKILLFVTRPKTSVETVSSSSSVQLIPSRPNFDTIFENELADRVGATAVTVCGGGSISDAVRSSVRKRLDRNTIDFVEESFSW</sequence>
<feature type="transmembrane region" description="Helical" evidence="13">
    <location>
        <begin position="54"/>
        <end position="72"/>
    </location>
</feature>
<dbReference type="Gene3D" id="3.40.50.80">
    <property type="entry name" value="Nucleotide-binding domain of ferredoxin-NADP reductase (FNR) module"/>
    <property type="match status" value="1"/>
</dbReference>
<dbReference type="SUPFAM" id="SSF63380">
    <property type="entry name" value="Riboflavin synthase domain-like"/>
    <property type="match status" value="1"/>
</dbReference>
<evidence type="ECO:0000256" key="4">
    <source>
        <dbReference type="ARBA" id="ARBA00022448"/>
    </source>
</evidence>
<dbReference type="GO" id="GO:0006826">
    <property type="term" value="P:iron ion transport"/>
    <property type="evidence" value="ECO:0007669"/>
    <property type="project" value="UniProtKB-ARBA"/>
</dbReference>
<comment type="subcellular location">
    <subcellularLocation>
        <location evidence="1">Cell membrane</location>
        <topology evidence="1">Multi-pass membrane protein</topology>
    </subcellularLocation>
</comment>
<evidence type="ECO:0000256" key="1">
    <source>
        <dbReference type="ARBA" id="ARBA00004651"/>
    </source>
</evidence>
<accession>A0A3N4IGN8</accession>
<organism evidence="15 16">
    <name type="scientific">Ascobolus immersus RN42</name>
    <dbReference type="NCBI Taxonomy" id="1160509"/>
    <lineage>
        <taxon>Eukaryota</taxon>
        <taxon>Fungi</taxon>
        <taxon>Dikarya</taxon>
        <taxon>Ascomycota</taxon>
        <taxon>Pezizomycotina</taxon>
        <taxon>Pezizomycetes</taxon>
        <taxon>Pezizales</taxon>
        <taxon>Ascobolaceae</taxon>
        <taxon>Ascobolus</taxon>
    </lineage>
</organism>
<evidence type="ECO:0000256" key="3">
    <source>
        <dbReference type="ARBA" id="ARBA00012668"/>
    </source>
</evidence>
<dbReference type="SUPFAM" id="SSF52343">
    <property type="entry name" value="Ferredoxin reductase-like, C-terminal NADP-linked domain"/>
    <property type="match status" value="1"/>
</dbReference>
<dbReference type="PANTHER" id="PTHR32361">
    <property type="entry name" value="FERRIC/CUPRIC REDUCTASE TRANSMEMBRANE COMPONENT"/>
    <property type="match status" value="1"/>
</dbReference>
<dbReference type="InterPro" id="IPR017927">
    <property type="entry name" value="FAD-bd_FR_type"/>
</dbReference>